<dbReference type="InterPro" id="IPR036278">
    <property type="entry name" value="Sialidase_sf"/>
</dbReference>
<reference evidence="4" key="2">
    <citation type="journal article" date="2021" name="PeerJ">
        <title>Extensive microbial diversity within the chicken gut microbiome revealed by metagenomics and culture.</title>
        <authorList>
            <person name="Gilroy R."/>
            <person name="Ravi A."/>
            <person name="Getino M."/>
            <person name="Pursley I."/>
            <person name="Horton D.L."/>
            <person name="Alikhan N.F."/>
            <person name="Baker D."/>
            <person name="Gharbi K."/>
            <person name="Hall N."/>
            <person name="Watson M."/>
            <person name="Adriaenssens E.M."/>
            <person name="Foster-Nyarko E."/>
            <person name="Jarju S."/>
            <person name="Secka A."/>
            <person name="Antonio M."/>
            <person name="Oren A."/>
            <person name="Chaudhuri R.R."/>
            <person name="La Ragione R."/>
            <person name="Hildebrand F."/>
            <person name="Pallen M.J."/>
        </authorList>
    </citation>
    <scope>NUCLEOTIDE SEQUENCE</scope>
    <source>
        <strain evidence="4">B2-16538</strain>
    </source>
</reference>
<dbReference type="Pfam" id="PF01915">
    <property type="entry name" value="Glyco_hydro_3_C"/>
    <property type="match status" value="1"/>
</dbReference>
<dbReference type="InterPro" id="IPR011658">
    <property type="entry name" value="PA14_dom"/>
</dbReference>
<dbReference type="InterPro" id="IPR002772">
    <property type="entry name" value="Glyco_hydro_3_C"/>
</dbReference>
<dbReference type="AlphaFoldDB" id="A0A9D9J3S8"/>
<evidence type="ECO:0000313" key="4">
    <source>
        <dbReference type="EMBL" id="MBO8485542.1"/>
    </source>
</evidence>
<dbReference type="SMART" id="SM00758">
    <property type="entry name" value="PA14"/>
    <property type="match status" value="1"/>
</dbReference>
<keyword evidence="1" id="KW-0378">Hydrolase</keyword>
<organism evidence="4 5">
    <name type="scientific">Candidatus Cryptobacteroides excrementavium</name>
    <dbReference type="NCBI Taxonomy" id="2840759"/>
    <lineage>
        <taxon>Bacteria</taxon>
        <taxon>Pseudomonadati</taxon>
        <taxon>Bacteroidota</taxon>
        <taxon>Bacteroidia</taxon>
        <taxon>Bacteroidales</taxon>
        <taxon>Candidatus Cryptobacteroides</taxon>
    </lineage>
</organism>
<dbReference type="GO" id="GO:0004553">
    <property type="term" value="F:hydrolase activity, hydrolyzing O-glycosyl compounds"/>
    <property type="evidence" value="ECO:0007669"/>
    <property type="project" value="InterPro"/>
</dbReference>
<name>A0A9D9J3S8_9BACT</name>
<proteinExistence type="predicted"/>
<sequence length="993" mass="106951">MKSILASVLLPLVCGSVFAMAPSPVADSAGVVRSEFVYDRAEFPSCHAATIAETSRGELMIAFFGGKHESSSDCSIWTTRFRDGRWESPVLAADGMVDGVKTACWNPVLFQIPGGDLLLFYKVGTSVQEWTGWLVRSSDGGYTWSEPERLPDNILGPIKNKPLLTEDGRLLCGTSLERGGWRAYVEITDADVSHWRTVGPLNDRKSHIQLIQPSFLQHRDGELQMLCRSIDIRGDIFTLFSGDGGETWGEPVSTGLPNNDSGLDAVTLKDGRFLLVYNHIQASRDGAAARSPLNIALSGNGRDWYSALVLEDSPGDEFSYPAVIQTEDSLVHVVYTWHRECIKHVVLDPSAIRIDPSRKITDGQWVEDPVVLEEEYGAAADSILGMMSTAEKLDFLSGKWAPHDRGTHDLYGGGNDRLSLPRFRMEYGQEGIHTNGKATMYPCPLALAATFDNDLISRVAASVAEDSKARGIDVIIGPELMLYSGEDAGLQSGTFGDDPEYASECAVAWAEGLAKAGVMPAGRYCPAGDVASEDAERFLAGALPAYGGVVLRGSTGGTKAVEDSSLTLGLMRGKCGFDGLLIPDIWETGSALPAFKAGLNMDLPKGEYFNAEVLGALLSSGQISQEEVDTRVHHLLVTMFRYGLMSGTCSPDRRIQENRPESRAVAAEAAARSAVLLKNDGDILPLGDSRQNILVLGNMVHDNPERPSGISVYPYENITLADALDGKTGFWILPEPECYIDLTRTGEFFADNSRRSAGLKAEYFPDAGMSGAASAGGIEKYADYAWGGHPPVTGFPATGYSARWSGVYSPAADAIVKFTLSSHGDARLFIDGEEVCVSGTDAEQKSKYIFRAEKGKAYDIRLEFVASRQDPEIQLVYASVEASGLEKRLKAADRIVLSLGRDGSHDPEPEFWASLVSEYGKKTVAVIQSCDTDDLSLADNAAASLLVWNAGQYAGRAVADILTGAVSPTGKMPLSVAGYPFGYGLTYGGVLSE</sequence>
<feature type="domain" description="PA14" evidence="3">
    <location>
        <begin position="754"/>
        <end position="893"/>
    </location>
</feature>
<dbReference type="SUPFAM" id="SSF56988">
    <property type="entry name" value="Anthrax protective antigen"/>
    <property type="match status" value="1"/>
</dbReference>
<dbReference type="InterPro" id="IPR036881">
    <property type="entry name" value="Glyco_hydro_3_C_sf"/>
</dbReference>
<dbReference type="InterPro" id="IPR036962">
    <property type="entry name" value="Glyco_hydro_3_N_sf"/>
</dbReference>
<dbReference type="SUPFAM" id="SSF52279">
    <property type="entry name" value="Beta-D-glucan exohydrolase, C-terminal domain"/>
    <property type="match status" value="1"/>
</dbReference>
<dbReference type="InterPro" id="IPR017853">
    <property type="entry name" value="GH"/>
</dbReference>
<dbReference type="Pfam" id="PF07691">
    <property type="entry name" value="PA14"/>
    <property type="match status" value="1"/>
</dbReference>
<dbReference type="Proteomes" id="UP000823750">
    <property type="component" value="Unassembled WGS sequence"/>
</dbReference>
<dbReference type="PANTHER" id="PTHR43752">
    <property type="entry name" value="BNR/ASP-BOX REPEAT FAMILY PROTEIN"/>
    <property type="match status" value="1"/>
</dbReference>
<protein>
    <submittedName>
        <fullName evidence="4">Exo-alpha-sialidase</fullName>
    </submittedName>
</protein>
<dbReference type="Gene3D" id="2.60.120.380">
    <property type="match status" value="1"/>
</dbReference>
<reference evidence="4" key="1">
    <citation type="submission" date="2020-10" db="EMBL/GenBank/DDBJ databases">
        <authorList>
            <person name="Gilroy R."/>
        </authorList>
    </citation>
    <scope>NUCLEOTIDE SEQUENCE</scope>
    <source>
        <strain evidence="4">B2-16538</strain>
    </source>
</reference>
<feature type="chain" id="PRO_5038650761" evidence="2">
    <location>
        <begin position="22"/>
        <end position="993"/>
    </location>
</feature>
<comment type="caution">
    <text evidence="4">The sequence shown here is derived from an EMBL/GenBank/DDBJ whole genome shotgun (WGS) entry which is preliminary data.</text>
</comment>
<dbReference type="Pfam" id="PF00933">
    <property type="entry name" value="Glyco_hydro_3"/>
    <property type="match status" value="1"/>
</dbReference>
<evidence type="ECO:0000256" key="1">
    <source>
        <dbReference type="ARBA" id="ARBA00022801"/>
    </source>
</evidence>
<evidence type="ECO:0000259" key="3">
    <source>
        <dbReference type="PROSITE" id="PS51820"/>
    </source>
</evidence>
<dbReference type="Gene3D" id="2.120.10.10">
    <property type="match status" value="1"/>
</dbReference>
<dbReference type="Gene3D" id="3.40.50.1700">
    <property type="entry name" value="Glycoside hydrolase family 3 C-terminal domain"/>
    <property type="match status" value="2"/>
</dbReference>
<dbReference type="Pfam" id="PF13088">
    <property type="entry name" value="BNR_2"/>
    <property type="match status" value="1"/>
</dbReference>
<dbReference type="InterPro" id="IPR037524">
    <property type="entry name" value="PA14/GLEYA"/>
</dbReference>
<gene>
    <name evidence="4" type="ORF">IAB78_03855</name>
</gene>
<dbReference type="EMBL" id="JADILX010000068">
    <property type="protein sequence ID" value="MBO8485542.1"/>
    <property type="molecule type" value="Genomic_DNA"/>
</dbReference>
<dbReference type="PANTHER" id="PTHR43752:SF2">
    <property type="entry name" value="BNR_ASP-BOX REPEAT FAMILY PROTEIN"/>
    <property type="match status" value="1"/>
</dbReference>
<evidence type="ECO:0000256" key="2">
    <source>
        <dbReference type="SAM" id="SignalP"/>
    </source>
</evidence>
<accession>A0A9D9J3S8</accession>
<evidence type="ECO:0000313" key="5">
    <source>
        <dbReference type="Proteomes" id="UP000823750"/>
    </source>
</evidence>
<dbReference type="CDD" id="cd15482">
    <property type="entry name" value="Sialidase_non-viral"/>
    <property type="match status" value="1"/>
</dbReference>
<dbReference type="SUPFAM" id="SSF51445">
    <property type="entry name" value="(Trans)glycosidases"/>
    <property type="match status" value="1"/>
</dbReference>
<dbReference type="SUPFAM" id="SSF50939">
    <property type="entry name" value="Sialidases"/>
    <property type="match status" value="1"/>
</dbReference>
<dbReference type="InterPro" id="IPR011040">
    <property type="entry name" value="Sialidase"/>
</dbReference>
<dbReference type="InterPro" id="IPR001764">
    <property type="entry name" value="Glyco_hydro_3_N"/>
</dbReference>
<keyword evidence="2" id="KW-0732">Signal</keyword>
<dbReference type="Gene3D" id="3.20.20.300">
    <property type="entry name" value="Glycoside hydrolase, family 3, N-terminal domain"/>
    <property type="match status" value="1"/>
</dbReference>
<dbReference type="PROSITE" id="PS51820">
    <property type="entry name" value="PA14"/>
    <property type="match status" value="1"/>
</dbReference>
<dbReference type="GO" id="GO:0005975">
    <property type="term" value="P:carbohydrate metabolic process"/>
    <property type="evidence" value="ECO:0007669"/>
    <property type="project" value="InterPro"/>
</dbReference>
<feature type="signal peptide" evidence="2">
    <location>
        <begin position="1"/>
        <end position="21"/>
    </location>
</feature>